<organism evidence="1 2">
    <name type="scientific">Candidatus Enterovibrio altilux</name>
    <dbReference type="NCBI Taxonomy" id="1927128"/>
    <lineage>
        <taxon>Bacteria</taxon>
        <taxon>Pseudomonadati</taxon>
        <taxon>Pseudomonadota</taxon>
        <taxon>Gammaproteobacteria</taxon>
        <taxon>Vibrionales</taxon>
        <taxon>Vibrionaceae</taxon>
        <taxon>Enterovibrio</taxon>
    </lineage>
</organism>
<protein>
    <submittedName>
        <fullName evidence="1">Uncharacterized protein</fullName>
    </submittedName>
</protein>
<dbReference type="Proteomes" id="UP000218160">
    <property type="component" value="Chromosome 1"/>
</dbReference>
<evidence type="ECO:0000313" key="2">
    <source>
        <dbReference type="Proteomes" id="UP000218160"/>
    </source>
</evidence>
<dbReference type="AlphaFoldDB" id="A0A291B6N4"/>
<gene>
    <name evidence="1" type="ORF">BTN50_0107</name>
</gene>
<name>A0A291B6N4_9GAMM</name>
<dbReference type="KEGG" id="elux:BTN50_0107"/>
<evidence type="ECO:0000313" key="1">
    <source>
        <dbReference type="EMBL" id="ATF08651.1"/>
    </source>
</evidence>
<proteinExistence type="predicted"/>
<sequence>MKLVHRPVYLSELSCLERKLITELPDLKSKAGLIFKIIENAQ</sequence>
<accession>A0A291B6N4</accession>
<dbReference type="EMBL" id="CP020660">
    <property type="protein sequence ID" value="ATF08651.1"/>
    <property type="molecule type" value="Genomic_DNA"/>
</dbReference>
<keyword evidence="2" id="KW-1185">Reference proteome</keyword>
<reference evidence="2" key="1">
    <citation type="submission" date="2017-04" db="EMBL/GenBank/DDBJ databases">
        <title>Genome evolution of the luminous symbionts of deep sea anglerfish.</title>
        <authorList>
            <person name="Hendry T.A."/>
        </authorList>
    </citation>
    <scope>NUCLEOTIDE SEQUENCE [LARGE SCALE GENOMIC DNA]</scope>
</reference>